<dbReference type="Proteomes" id="UP001488838">
    <property type="component" value="Unassembled WGS sequence"/>
</dbReference>
<evidence type="ECO:0000313" key="2">
    <source>
        <dbReference type="Proteomes" id="UP001488838"/>
    </source>
</evidence>
<gene>
    <name evidence="1" type="ORF">U0070_012896</name>
</gene>
<keyword evidence="2" id="KW-1185">Reference proteome</keyword>
<evidence type="ECO:0000313" key="1">
    <source>
        <dbReference type="EMBL" id="KAK7812978.1"/>
    </source>
</evidence>
<organism evidence="1 2">
    <name type="scientific">Myodes glareolus</name>
    <name type="common">Bank vole</name>
    <name type="synonym">Clethrionomys glareolus</name>
    <dbReference type="NCBI Taxonomy" id="447135"/>
    <lineage>
        <taxon>Eukaryota</taxon>
        <taxon>Metazoa</taxon>
        <taxon>Chordata</taxon>
        <taxon>Craniata</taxon>
        <taxon>Vertebrata</taxon>
        <taxon>Euteleostomi</taxon>
        <taxon>Mammalia</taxon>
        <taxon>Eutheria</taxon>
        <taxon>Euarchontoglires</taxon>
        <taxon>Glires</taxon>
        <taxon>Rodentia</taxon>
        <taxon>Myomorpha</taxon>
        <taxon>Muroidea</taxon>
        <taxon>Cricetidae</taxon>
        <taxon>Arvicolinae</taxon>
        <taxon>Myodes</taxon>
    </lineage>
</organism>
<comment type="caution">
    <text evidence="1">The sequence shown here is derived from an EMBL/GenBank/DDBJ whole genome shotgun (WGS) entry which is preliminary data.</text>
</comment>
<protein>
    <submittedName>
        <fullName evidence="1">Uncharacterized protein</fullName>
    </submittedName>
</protein>
<dbReference type="AlphaFoldDB" id="A0AAW0IF13"/>
<proteinExistence type="predicted"/>
<sequence length="124" mass="13856">MLGLSKSGAPWSECSQLRSEHLRSVAAGPIFHKDWPFGIRHSRPLLELVTHLKLLSATIQSRLDAKVLNPFRQRADCNVHLSSIQYTGKGCFVENCMEPTLREKEGLAGFRAGKRGSSLHTSWN</sequence>
<accession>A0AAW0IF13</accession>
<name>A0AAW0IF13_MYOGA</name>
<dbReference type="EMBL" id="JBBHLL010000141">
    <property type="protein sequence ID" value="KAK7812978.1"/>
    <property type="molecule type" value="Genomic_DNA"/>
</dbReference>
<reference evidence="1 2" key="1">
    <citation type="journal article" date="2023" name="bioRxiv">
        <title>Conserved and derived expression patterns and positive selection on dental genes reveal complex evolutionary context of ever-growing rodent molars.</title>
        <authorList>
            <person name="Calamari Z.T."/>
            <person name="Song A."/>
            <person name="Cohen E."/>
            <person name="Akter M."/>
            <person name="Roy R.D."/>
            <person name="Hallikas O."/>
            <person name="Christensen M.M."/>
            <person name="Li P."/>
            <person name="Marangoni P."/>
            <person name="Jernvall J."/>
            <person name="Klein O.D."/>
        </authorList>
    </citation>
    <scope>NUCLEOTIDE SEQUENCE [LARGE SCALE GENOMIC DNA]</scope>
    <source>
        <strain evidence="1">V071</strain>
    </source>
</reference>